<evidence type="ECO:0000256" key="1">
    <source>
        <dbReference type="ARBA" id="ARBA00004651"/>
    </source>
</evidence>
<keyword evidence="4 6" id="KW-1133">Transmembrane helix</keyword>
<dbReference type="eggNOG" id="COG1295">
    <property type="taxonomic scope" value="Bacteria"/>
</dbReference>
<accession>A0A0A6UGN8</accession>
<evidence type="ECO:0000256" key="4">
    <source>
        <dbReference type="ARBA" id="ARBA00022989"/>
    </source>
</evidence>
<dbReference type="EMBL" id="JRTT01000131">
    <property type="protein sequence ID" value="KHD73484.1"/>
    <property type="molecule type" value="Genomic_DNA"/>
</dbReference>
<feature type="transmembrane region" description="Helical" evidence="6">
    <location>
        <begin position="32"/>
        <end position="54"/>
    </location>
</feature>
<feature type="transmembrane region" description="Helical" evidence="6">
    <location>
        <begin position="219"/>
        <end position="245"/>
    </location>
</feature>
<dbReference type="AlphaFoldDB" id="A0A0A6UGN8"/>
<dbReference type="PANTHER" id="PTHR30213:SF1">
    <property type="entry name" value="INNER MEMBRANE PROTEIN YHJD"/>
    <property type="match status" value="1"/>
</dbReference>
<evidence type="ECO:0000256" key="2">
    <source>
        <dbReference type="ARBA" id="ARBA00022475"/>
    </source>
</evidence>
<comment type="caution">
    <text evidence="7">The sequence shown here is derived from an EMBL/GenBank/DDBJ whole genome shotgun (WGS) entry which is preliminary data.</text>
</comment>
<feature type="transmembrane region" description="Helical" evidence="6">
    <location>
        <begin position="89"/>
        <end position="109"/>
    </location>
</feature>
<feature type="transmembrane region" description="Helical" evidence="6">
    <location>
        <begin position="130"/>
        <end position="155"/>
    </location>
</feature>
<evidence type="ECO:0000256" key="3">
    <source>
        <dbReference type="ARBA" id="ARBA00022692"/>
    </source>
</evidence>
<keyword evidence="5 6" id="KW-0472">Membrane</keyword>
<gene>
    <name evidence="7" type="ORF">MB27_34965</name>
</gene>
<evidence type="ECO:0000313" key="7">
    <source>
        <dbReference type="EMBL" id="KHD73484.1"/>
    </source>
</evidence>
<evidence type="ECO:0000256" key="5">
    <source>
        <dbReference type="ARBA" id="ARBA00023136"/>
    </source>
</evidence>
<comment type="subcellular location">
    <subcellularLocation>
        <location evidence="1">Cell membrane</location>
        <topology evidence="1">Multi-pass membrane protein</topology>
    </subcellularLocation>
</comment>
<keyword evidence="3 6" id="KW-0812">Transmembrane</keyword>
<proteinExistence type="predicted"/>
<dbReference type="GO" id="GO:0005886">
    <property type="term" value="C:plasma membrane"/>
    <property type="evidence" value="ECO:0007669"/>
    <property type="project" value="UniProtKB-SubCell"/>
</dbReference>
<dbReference type="InterPro" id="IPR017039">
    <property type="entry name" value="Virul_fac_BrkB"/>
</dbReference>
<keyword evidence="8" id="KW-1185">Reference proteome</keyword>
<feature type="transmembrane region" description="Helical" evidence="6">
    <location>
        <begin position="191"/>
        <end position="213"/>
    </location>
</feature>
<organism evidence="7 8">
    <name type="scientific">Actinoplanes utahensis</name>
    <dbReference type="NCBI Taxonomy" id="1869"/>
    <lineage>
        <taxon>Bacteria</taxon>
        <taxon>Bacillati</taxon>
        <taxon>Actinomycetota</taxon>
        <taxon>Actinomycetes</taxon>
        <taxon>Micromonosporales</taxon>
        <taxon>Micromonosporaceae</taxon>
        <taxon>Actinoplanes</taxon>
    </lineage>
</organism>
<evidence type="ECO:0000256" key="6">
    <source>
        <dbReference type="SAM" id="Phobius"/>
    </source>
</evidence>
<reference evidence="7 8" key="1">
    <citation type="submission" date="2014-10" db="EMBL/GenBank/DDBJ databases">
        <title>Draft genome sequence of Actinoplanes utahensis NRRL 12052.</title>
        <authorList>
            <person name="Velasco-Bucheli B."/>
            <person name="del Cerro C."/>
            <person name="Hormigo D."/>
            <person name="Garcia J.L."/>
            <person name="Acebal C."/>
            <person name="Arroyo M."/>
            <person name="de la Mata I."/>
        </authorList>
    </citation>
    <scope>NUCLEOTIDE SEQUENCE [LARGE SCALE GENOMIC DNA]</scope>
    <source>
        <strain evidence="7 8">NRRL 12052</strain>
    </source>
</reference>
<dbReference type="STRING" id="1869.MB27_34965"/>
<keyword evidence="2" id="KW-1003">Cell membrane</keyword>
<name>A0A0A6UGN8_ACTUT</name>
<protein>
    <submittedName>
        <fullName evidence="7">Ribonuclease BN</fullName>
    </submittedName>
</protein>
<dbReference type="PANTHER" id="PTHR30213">
    <property type="entry name" value="INNER MEMBRANE PROTEIN YHJD"/>
    <property type="match status" value="1"/>
</dbReference>
<evidence type="ECO:0000313" key="8">
    <source>
        <dbReference type="Proteomes" id="UP000054537"/>
    </source>
</evidence>
<sequence length="288" mass="29931">MQRRRPALGFGWAVIRKYLDDGGPREAALITYYGFLSLFPVLLLGVAAASLVLARRPELRRELVAAIVPPNLQPDIETSVAAMSGSGTALALGVGWLVYAGIGVALSAYETLNHLAAVPVRDRAGIVSCYLRATAALAVVLAGAVAVGVVNVAAVPWLSVPGTWAVVAAVLAVTARILLMRPAPVAATAPAAVIGAAGVTGVLNLGAVVLPELARRAGWIYGGFATVAGAFTMLYVLSNVLVLAAEVAAVRHARLWPRSLDPSRPTRADRRAMALLIREQTREPAGSP</sequence>
<dbReference type="Pfam" id="PF03631">
    <property type="entry name" value="Virul_fac_BrkB"/>
    <property type="match status" value="1"/>
</dbReference>
<dbReference type="Proteomes" id="UP000054537">
    <property type="component" value="Unassembled WGS sequence"/>
</dbReference>
<feature type="transmembrane region" description="Helical" evidence="6">
    <location>
        <begin position="161"/>
        <end position="179"/>
    </location>
</feature>